<evidence type="ECO:0000256" key="5">
    <source>
        <dbReference type="ARBA" id="ARBA00022475"/>
    </source>
</evidence>
<keyword evidence="8" id="KW-0029">Amino-acid transport</keyword>
<dbReference type="InterPro" id="IPR043429">
    <property type="entry name" value="ArtM/GltK/GlnP/TcyL/YhdX-like"/>
</dbReference>
<evidence type="ECO:0000256" key="6">
    <source>
        <dbReference type="ARBA" id="ARBA00022692"/>
    </source>
</evidence>
<keyword evidence="5" id="KW-1003">Cell membrane</keyword>
<dbReference type="Proteomes" id="UP000070483">
    <property type="component" value="Unassembled WGS sequence"/>
</dbReference>
<evidence type="ECO:0000256" key="10">
    <source>
        <dbReference type="ARBA" id="ARBA00023136"/>
    </source>
</evidence>
<evidence type="ECO:0000256" key="2">
    <source>
        <dbReference type="ARBA" id="ARBA00010072"/>
    </source>
</evidence>
<keyword evidence="14" id="KW-1185">Reference proteome</keyword>
<dbReference type="SUPFAM" id="SSF53850">
    <property type="entry name" value="Periplasmic binding protein-like II"/>
    <property type="match status" value="1"/>
</dbReference>
<dbReference type="GO" id="GO:0043190">
    <property type="term" value="C:ATP-binding cassette (ABC) transporter complex"/>
    <property type="evidence" value="ECO:0007669"/>
    <property type="project" value="InterPro"/>
</dbReference>
<dbReference type="InterPro" id="IPR000515">
    <property type="entry name" value="MetI-like"/>
</dbReference>
<dbReference type="Gene3D" id="3.40.190.10">
    <property type="entry name" value="Periplasmic binding protein-like II"/>
    <property type="match status" value="2"/>
</dbReference>
<dbReference type="InterPro" id="IPR010065">
    <property type="entry name" value="AA_ABC_transptr_permease_3TM"/>
</dbReference>
<feature type="transmembrane region" description="Helical" evidence="11">
    <location>
        <begin position="478"/>
        <end position="497"/>
    </location>
</feature>
<dbReference type="PATRIC" id="fig|157687.3.peg.2113"/>
<keyword evidence="6 11" id="KW-0812">Transmembrane</keyword>
<evidence type="ECO:0000256" key="7">
    <source>
        <dbReference type="ARBA" id="ARBA00022729"/>
    </source>
</evidence>
<comment type="caution">
    <text evidence="13">The sequence shown here is derived from an EMBL/GenBank/DDBJ whole genome shotgun (WGS) entry which is preliminary data.</text>
</comment>
<proteinExistence type="inferred from homology"/>
<dbReference type="SUPFAM" id="SSF161098">
    <property type="entry name" value="MetI-like"/>
    <property type="match status" value="1"/>
</dbReference>
<comment type="subcellular location">
    <subcellularLocation>
        <location evidence="1 11">Cell membrane</location>
        <topology evidence="1 11">Multi-pass membrane protein</topology>
    </subcellularLocation>
</comment>
<feature type="transmembrane region" description="Helical" evidence="11">
    <location>
        <begin position="339"/>
        <end position="367"/>
    </location>
</feature>
<evidence type="ECO:0000256" key="11">
    <source>
        <dbReference type="RuleBase" id="RU363032"/>
    </source>
</evidence>
<organism evidence="13 14">
    <name type="scientific">Leptotrichia wadei</name>
    <dbReference type="NCBI Taxonomy" id="157687"/>
    <lineage>
        <taxon>Bacteria</taxon>
        <taxon>Fusobacteriati</taxon>
        <taxon>Fusobacteriota</taxon>
        <taxon>Fusobacteriia</taxon>
        <taxon>Fusobacteriales</taxon>
        <taxon>Leptotrichiaceae</taxon>
        <taxon>Leptotrichia</taxon>
    </lineage>
</organism>
<evidence type="ECO:0000256" key="9">
    <source>
        <dbReference type="ARBA" id="ARBA00022989"/>
    </source>
</evidence>
<dbReference type="STRING" id="157687.HMPREF3180_02111"/>
<dbReference type="Pfam" id="PF00528">
    <property type="entry name" value="BPD_transp_1"/>
    <property type="match status" value="1"/>
</dbReference>
<dbReference type="EMBL" id="LSDD01000162">
    <property type="protein sequence ID" value="KXB59882.1"/>
    <property type="molecule type" value="Genomic_DNA"/>
</dbReference>
<dbReference type="AlphaFoldDB" id="A0A133ZWT4"/>
<dbReference type="NCBIfam" id="TIGR01726">
    <property type="entry name" value="HEQRo_perm_3TM"/>
    <property type="match status" value="1"/>
</dbReference>
<dbReference type="PROSITE" id="PS01039">
    <property type="entry name" value="SBP_BACTERIAL_3"/>
    <property type="match status" value="1"/>
</dbReference>
<comment type="similarity">
    <text evidence="2">Belongs to the binding-protein-dependent transport system permease family. HisMQ subfamily.</text>
</comment>
<dbReference type="PROSITE" id="PS50928">
    <property type="entry name" value="ABC_TM1"/>
    <property type="match status" value="1"/>
</dbReference>
<dbReference type="GO" id="GO:0022857">
    <property type="term" value="F:transmembrane transporter activity"/>
    <property type="evidence" value="ECO:0007669"/>
    <property type="project" value="InterPro"/>
</dbReference>
<dbReference type="InterPro" id="IPR018313">
    <property type="entry name" value="SBP_3_CS"/>
</dbReference>
<evidence type="ECO:0000256" key="4">
    <source>
        <dbReference type="ARBA" id="ARBA00022448"/>
    </source>
</evidence>
<dbReference type="PANTHER" id="PTHR30614:SF20">
    <property type="entry name" value="GLUTAMINE TRANSPORT SYSTEM PERMEASE PROTEIN GLNP"/>
    <property type="match status" value="1"/>
</dbReference>
<dbReference type="CDD" id="cd06261">
    <property type="entry name" value="TM_PBP2"/>
    <property type="match status" value="1"/>
</dbReference>
<comment type="similarity">
    <text evidence="3">Belongs to the bacterial solute-binding protein 3 family.</text>
</comment>
<protein>
    <submittedName>
        <fullName evidence="13">ABC transporter, permease protein</fullName>
    </submittedName>
</protein>
<evidence type="ECO:0000259" key="12">
    <source>
        <dbReference type="PROSITE" id="PS50928"/>
    </source>
</evidence>
<dbReference type="InterPro" id="IPR001638">
    <property type="entry name" value="Solute-binding_3/MltF_N"/>
</dbReference>
<dbReference type="OrthoDB" id="9811552at2"/>
<feature type="transmembrane region" description="Helical" evidence="11">
    <location>
        <begin position="373"/>
        <end position="393"/>
    </location>
</feature>
<evidence type="ECO:0000313" key="13">
    <source>
        <dbReference type="EMBL" id="KXB59882.1"/>
    </source>
</evidence>
<dbReference type="SMART" id="SM00062">
    <property type="entry name" value="PBPb"/>
    <property type="match status" value="1"/>
</dbReference>
<evidence type="ECO:0000256" key="8">
    <source>
        <dbReference type="ARBA" id="ARBA00022970"/>
    </source>
</evidence>
<feature type="domain" description="ABC transmembrane type-1" evidence="12">
    <location>
        <begin position="294"/>
        <end position="497"/>
    </location>
</feature>
<reference evidence="14" key="1">
    <citation type="submission" date="2016-01" db="EMBL/GenBank/DDBJ databases">
        <authorList>
            <person name="Mitreva M."/>
            <person name="Pepin K.H."/>
            <person name="Mihindukulasuriya K.A."/>
            <person name="Fulton R."/>
            <person name="Fronick C."/>
            <person name="O'Laughlin M."/>
            <person name="Miner T."/>
            <person name="Herter B."/>
            <person name="Rosa B.A."/>
            <person name="Cordes M."/>
            <person name="Tomlinson C."/>
            <person name="Wollam A."/>
            <person name="Palsikar V.B."/>
            <person name="Mardis E.R."/>
            <person name="Wilson R.K."/>
        </authorList>
    </citation>
    <scope>NUCLEOTIDE SEQUENCE [LARGE SCALE GENOMIC DNA]</scope>
    <source>
        <strain evidence="14">KA00185</strain>
    </source>
</reference>
<sequence length="521" mass="58128">MKVSTIKNKILVLLVFMATFIAGYSDDIKVGMECGYAPFNWFQNDSKNGAVKVDGGYCGGYDVEIAKVIAKKLNKKLVVVKTKWDALLGPALTSGKVDLVIAGMSATPERRQSLKFSKPYYESDLVVVVKKNGKYANAKTINDFVGAKITGQLNTLHYDVIDQMKGVKKQTAMESFPAMIVALNSGKIDGYISERPGAMAAQFSNPNLKFISFDKKDGFKYDTEEVNVAVGMKLGNTELEEKVNKILDEDLTPKVRQQIMEKAIQNQPNETSRSFFGWVTFFVQNNWKTFLKGTVVTLFISVTGTIVGFFIGLVVALFRYSEAEIDGQTKKYKKGGLKILNRIFSIYIAVFRGTPMIVQSMVIYYGLSQVFNLNLSPLLAALFIVSINTGAYMSEIIRGGIDSIDTGQFEAAKAIGMTNFQLMKSIIFPQMFRNILPMIGNELIVNIKDTSVLNVISVTELFFISNSVAGTYSRYYEVFIITSVIYFFLTFTLSSILKQIEKRIDGPQNFEFLDDVNGEEK</sequence>
<keyword evidence="4 11" id="KW-0813">Transport</keyword>
<keyword evidence="10 11" id="KW-0472">Membrane</keyword>
<feature type="transmembrane region" description="Helical" evidence="11">
    <location>
        <begin position="295"/>
        <end position="318"/>
    </location>
</feature>
<dbReference type="RefSeq" id="WP_060918595.1">
    <property type="nucleotide sequence ID" value="NZ_KQ960114.1"/>
</dbReference>
<dbReference type="Pfam" id="PF00497">
    <property type="entry name" value="SBP_bac_3"/>
    <property type="match status" value="1"/>
</dbReference>
<dbReference type="InterPro" id="IPR035906">
    <property type="entry name" value="MetI-like_sf"/>
</dbReference>
<dbReference type="PANTHER" id="PTHR30614">
    <property type="entry name" value="MEMBRANE COMPONENT OF AMINO ACID ABC TRANSPORTER"/>
    <property type="match status" value="1"/>
</dbReference>
<dbReference type="Gene3D" id="1.10.3720.10">
    <property type="entry name" value="MetI-like"/>
    <property type="match status" value="1"/>
</dbReference>
<gene>
    <name evidence="13" type="ORF">HMPREF3180_02111</name>
</gene>
<evidence type="ECO:0000256" key="3">
    <source>
        <dbReference type="ARBA" id="ARBA00010333"/>
    </source>
</evidence>
<accession>A0A133ZWT4</accession>
<dbReference type="GO" id="GO:0006865">
    <property type="term" value="P:amino acid transport"/>
    <property type="evidence" value="ECO:0007669"/>
    <property type="project" value="UniProtKB-KW"/>
</dbReference>
<name>A0A133ZWT4_9FUSO</name>
<evidence type="ECO:0000313" key="14">
    <source>
        <dbReference type="Proteomes" id="UP000070483"/>
    </source>
</evidence>
<keyword evidence="7" id="KW-0732">Signal</keyword>
<keyword evidence="9 11" id="KW-1133">Transmembrane helix</keyword>
<evidence type="ECO:0000256" key="1">
    <source>
        <dbReference type="ARBA" id="ARBA00004651"/>
    </source>
</evidence>